<dbReference type="SUPFAM" id="SSF47923">
    <property type="entry name" value="Ypt/Rab-GAP domain of gyp1p"/>
    <property type="match status" value="2"/>
</dbReference>
<dbReference type="InterPro" id="IPR035969">
    <property type="entry name" value="Rab-GAP_TBC_sf"/>
</dbReference>
<dbReference type="Gene3D" id="1.10.472.80">
    <property type="entry name" value="Ypt/Rab-GAP domain of gyp1p, domain 3"/>
    <property type="match status" value="1"/>
</dbReference>
<dbReference type="SMART" id="SM00164">
    <property type="entry name" value="TBC"/>
    <property type="match status" value="1"/>
</dbReference>
<dbReference type="PANTHER" id="PTHR47219">
    <property type="entry name" value="RAB GTPASE-ACTIVATING PROTEIN 1-LIKE"/>
    <property type="match status" value="1"/>
</dbReference>
<dbReference type="Gene3D" id="1.10.10.750">
    <property type="entry name" value="Ypt/Rab-GAP domain of gyp1p, domain 1"/>
    <property type="match status" value="1"/>
</dbReference>
<keyword evidence="1" id="KW-0343">GTPase activation</keyword>
<dbReference type="GeneTree" id="ENSGT00940000154927"/>
<dbReference type="FunFam" id="1.10.472.80:FF:000029">
    <property type="entry name" value="Growth hormone-regulated TBC protein 1"/>
    <property type="match status" value="1"/>
</dbReference>
<accession>A0A803TN57</accession>
<keyword evidence="5" id="KW-1185">Reference proteome</keyword>
<reference evidence="4 5" key="1">
    <citation type="submission" date="2009-12" db="EMBL/GenBank/DDBJ databases">
        <title>The Genome Sequence of Anolis carolinensis (Green Anole Lizard).</title>
        <authorList>
            <consortium name="The Genome Sequencing Platform"/>
            <person name="Di Palma F."/>
            <person name="Alfoldi J."/>
            <person name="Heiman D."/>
            <person name="Young S."/>
            <person name="Grabherr M."/>
            <person name="Johnson J."/>
            <person name="Lander E.S."/>
            <person name="Lindblad-Toh K."/>
        </authorList>
    </citation>
    <scope>NUCLEOTIDE SEQUENCE [LARGE SCALE GENOMIC DNA]</scope>
    <source>
        <strain evidence="4 5">JBL SC #1</strain>
    </source>
</reference>
<evidence type="ECO:0000256" key="1">
    <source>
        <dbReference type="ARBA" id="ARBA00022468"/>
    </source>
</evidence>
<dbReference type="FunFam" id="1.10.10.750:FF:000014">
    <property type="entry name" value="Growth hormone-regulated TBC protein 1"/>
    <property type="match status" value="1"/>
</dbReference>
<organism evidence="4 5">
    <name type="scientific">Anolis carolinensis</name>
    <name type="common">Green anole</name>
    <name type="synonym">American chameleon</name>
    <dbReference type="NCBI Taxonomy" id="28377"/>
    <lineage>
        <taxon>Eukaryota</taxon>
        <taxon>Metazoa</taxon>
        <taxon>Chordata</taxon>
        <taxon>Craniata</taxon>
        <taxon>Vertebrata</taxon>
        <taxon>Euteleostomi</taxon>
        <taxon>Lepidosauria</taxon>
        <taxon>Squamata</taxon>
        <taxon>Bifurcata</taxon>
        <taxon>Unidentata</taxon>
        <taxon>Episquamata</taxon>
        <taxon>Toxicofera</taxon>
        <taxon>Iguania</taxon>
        <taxon>Dactyloidae</taxon>
        <taxon>Anolis</taxon>
    </lineage>
</organism>
<dbReference type="PANTHER" id="PTHR47219:SF10">
    <property type="entry name" value="GROWTH HORMONE-REGULATED TBC PROTEIN 1"/>
    <property type="match status" value="1"/>
</dbReference>
<protein>
    <submittedName>
        <fullName evidence="4">Growth hormone regulated TBC protein 1</fullName>
    </submittedName>
</protein>
<dbReference type="PROSITE" id="PS50086">
    <property type="entry name" value="TBC_RABGAP"/>
    <property type="match status" value="1"/>
</dbReference>
<evidence type="ECO:0000313" key="4">
    <source>
        <dbReference type="Ensembl" id="ENSACAP00000036647.1"/>
    </source>
</evidence>
<evidence type="ECO:0000259" key="3">
    <source>
        <dbReference type="PROSITE" id="PS50086"/>
    </source>
</evidence>
<dbReference type="InterPro" id="IPR000195">
    <property type="entry name" value="Rab-GAP-TBC_dom"/>
</dbReference>
<name>A0A803TN57_ANOCA</name>
<proteinExistence type="predicted"/>
<dbReference type="AlphaFoldDB" id="A0A803TN57"/>
<comment type="function">
    <text evidence="2">May act as a GTPase-activating protein for Rab family protein(s).</text>
</comment>
<reference evidence="4" key="2">
    <citation type="submission" date="2025-08" db="UniProtKB">
        <authorList>
            <consortium name="Ensembl"/>
        </authorList>
    </citation>
    <scope>IDENTIFICATION</scope>
</reference>
<evidence type="ECO:0000313" key="5">
    <source>
        <dbReference type="Proteomes" id="UP000001646"/>
    </source>
</evidence>
<dbReference type="Proteomes" id="UP000001646">
    <property type="component" value="Chromosome 3"/>
</dbReference>
<dbReference type="InterPro" id="IPR050302">
    <property type="entry name" value="Rab_GAP_TBC_domain"/>
</dbReference>
<dbReference type="GO" id="GO:0005096">
    <property type="term" value="F:GTPase activator activity"/>
    <property type="evidence" value="ECO:0007669"/>
    <property type="project" value="UniProtKB-KW"/>
</dbReference>
<sequence length="278" mass="32442">MEPEDARRAKQESRHSNVHRVDSYGFERPTDFDYVTYEDFFSGYLVVLTRRAIKWSKLLKGNNSVSKSLKVKRYIRKGIPNEHRPLVWMVVSGAQAHMEQNPGYYQKLLDGDKNDKLVETIKTDYYSPEMMGLKTDQEVLGELVKMKIPAVAELMEKHGIMWTLVVSRWFICLFIDVLPVETVLRIWDCLFYEGSKIIFRVALTLIKQHQAFILEATNFPDICDKFKQITKGPFVTECHTFMQKIFTEPGTLRMATIEKLRETCRANQIAQINGQYVR</sequence>
<dbReference type="Pfam" id="PF00566">
    <property type="entry name" value="RabGAP-TBC"/>
    <property type="match status" value="1"/>
</dbReference>
<dbReference type="Bgee" id="ENSACAG00000000265">
    <property type="expression patterns" value="Expressed in dewlap and 10 other cell types or tissues"/>
</dbReference>
<feature type="domain" description="Rab-GAP TBC" evidence="3">
    <location>
        <begin position="1"/>
        <end position="194"/>
    </location>
</feature>
<gene>
    <name evidence="4" type="primary">GRTP1</name>
</gene>
<reference evidence="4" key="3">
    <citation type="submission" date="2025-09" db="UniProtKB">
        <authorList>
            <consortium name="Ensembl"/>
        </authorList>
    </citation>
    <scope>IDENTIFICATION</scope>
</reference>
<evidence type="ECO:0000256" key="2">
    <source>
        <dbReference type="ARBA" id="ARBA00043879"/>
    </source>
</evidence>
<dbReference type="Ensembl" id="ENSACAT00000053858.1">
    <property type="protein sequence ID" value="ENSACAP00000036647.1"/>
    <property type="gene ID" value="ENSACAG00000000265.4"/>
</dbReference>